<evidence type="ECO:0000313" key="2">
    <source>
        <dbReference type="EMBL" id="CAK7907478.1"/>
    </source>
</evidence>
<name>A0AAV1TB61_9STRA</name>
<dbReference type="EMBL" id="CAKLBY020000032">
    <property type="protein sequence ID" value="CAK7907478.1"/>
    <property type="molecule type" value="Genomic_DNA"/>
</dbReference>
<dbReference type="Proteomes" id="UP001162060">
    <property type="component" value="Unassembled WGS sequence"/>
</dbReference>
<sequence length="188" mass="21375">MPDMPLEAVEPLLKQQTSQTETKADKGERRESRRKQTPRSSKAKPSPTDSPELLRAESSSGNESNVDPLRVSFLIFGGSEVRTARSSPELHPSGFDDVHGSEIRPVLQNKMPLFSHCHWRKRLRRGSAKSDPKERREYRLPVNQRRDELMQRKIEKSSEDGAETEEKKGRKKKSGTRRGATRKSGRGT</sequence>
<evidence type="ECO:0000313" key="3">
    <source>
        <dbReference type="Proteomes" id="UP001162060"/>
    </source>
</evidence>
<feature type="region of interest" description="Disordered" evidence="1">
    <location>
        <begin position="1"/>
        <end position="69"/>
    </location>
</feature>
<accession>A0AAV1TB61</accession>
<feature type="region of interest" description="Disordered" evidence="1">
    <location>
        <begin position="122"/>
        <end position="188"/>
    </location>
</feature>
<gene>
    <name evidence="2" type="ORF">PM001_LOCUS3543</name>
</gene>
<organism evidence="2 3">
    <name type="scientific">Peronospora matthiolae</name>
    <dbReference type="NCBI Taxonomy" id="2874970"/>
    <lineage>
        <taxon>Eukaryota</taxon>
        <taxon>Sar</taxon>
        <taxon>Stramenopiles</taxon>
        <taxon>Oomycota</taxon>
        <taxon>Peronosporomycetes</taxon>
        <taxon>Peronosporales</taxon>
        <taxon>Peronosporaceae</taxon>
        <taxon>Peronospora</taxon>
    </lineage>
</organism>
<feature type="compositionally biased region" description="Basic and acidic residues" evidence="1">
    <location>
        <begin position="128"/>
        <end position="168"/>
    </location>
</feature>
<feature type="compositionally biased region" description="Basic residues" evidence="1">
    <location>
        <begin position="169"/>
        <end position="188"/>
    </location>
</feature>
<comment type="caution">
    <text evidence="2">The sequence shown here is derived from an EMBL/GenBank/DDBJ whole genome shotgun (WGS) entry which is preliminary data.</text>
</comment>
<protein>
    <submittedName>
        <fullName evidence="2">Uncharacterized protein</fullName>
    </submittedName>
</protein>
<evidence type="ECO:0000256" key="1">
    <source>
        <dbReference type="SAM" id="MobiDB-lite"/>
    </source>
</evidence>
<dbReference type="AlphaFoldDB" id="A0AAV1TB61"/>
<reference evidence="2" key="1">
    <citation type="submission" date="2024-01" db="EMBL/GenBank/DDBJ databases">
        <authorList>
            <person name="Webb A."/>
        </authorList>
    </citation>
    <scope>NUCLEOTIDE SEQUENCE</scope>
    <source>
        <strain evidence="2">Pm1</strain>
    </source>
</reference>
<proteinExistence type="predicted"/>
<feature type="compositionally biased region" description="Basic and acidic residues" evidence="1">
    <location>
        <begin position="22"/>
        <end position="31"/>
    </location>
</feature>